<dbReference type="InterPro" id="IPR022061">
    <property type="entry name" value="DUF3617"/>
</dbReference>
<proteinExistence type="predicted"/>
<reference evidence="2 3" key="1">
    <citation type="submission" date="2024-11" db="EMBL/GenBank/DDBJ databases">
        <authorList>
            <person name="Kaparullina E.N."/>
            <person name="Delegan Y.A."/>
            <person name="Doronina N.V."/>
        </authorList>
    </citation>
    <scope>NUCLEOTIDE SEQUENCE [LARGE SCALE GENOMIC DNA]</scope>
    <source>
        <strain evidence="2 3">7sh_L</strain>
    </source>
</reference>
<accession>A0ABW8GHN7</accession>
<evidence type="ECO:0000313" key="3">
    <source>
        <dbReference type="Proteomes" id="UP001617669"/>
    </source>
</evidence>
<feature type="chain" id="PRO_5046638267" evidence="1">
    <location>
        <begin position="37"/>
        <end position="181"/>
    </location>
</feature>
<dbReference type="Proteomes" id="UP001617669">
    <property type="component" value="Unassembled WGS sequence"/>
</dbReference>
<keyword evidence="1" id="KW-0732">Signal</keyword>
<dbReference type="RefSeq" id="WP_400878321.1">
    <property type="nucleotide sequence ID" value="NZ_JBIWXY010000001.1"/>
</dbReference>
<gene>
    <name evidence="2" type="ORF">ACIKP9_01425</name>
</gene>
<sequence>MLYCTIHHQRRLPMPNHIAKLFLCATLSTLALPAFAIEQIKPGQWEISVALQGMPAIAPEQLEQLRQFGIELPVGGNAIATQQCVTPEQAKLKQPLLPQTEDGCSVRNYKHQGNKVTGDISCNGAIKGNGRFDMTLFSESAFQGNMSMQGTAQGLPVNQNSSISGKWVKPACDADIPTYQP</sequence>
<protein>
    <submittedName>
        <fullName evidence="2">DUF3617 domain-containing protein</fullName>
    </submittedName>
</protein>
<evidence type="ECO:0000256" key="1">
    <source>
        <dbReference type="SAM" id="SignalP"/>
    </source>
</evidence>
<evidence type="ECO:0000313" key="2">
    <source>
        <dbReference type="EMBL" id="MFJ5444883.1"/>
    </source>
</evidence>
<keyword evidence="3" id="KW-1185">Reference proteome</keyword>
<comment type="caution">
    <text evidence="2">The sequence shown here is derived from an EMBL/GenBank/DDBJ whole genome shotgun (WGS) entry which is preliminary data.</text>
</comment>
<name>A0ABW8GHN7_9PROT</name>
<feature type="signal peptide" evidence="1">
    <location>
        <begin position="1"/>
        <end position="36"/>
    </location>
</feature>
<dbReference type="EMBL" id="JBIWXY010000001">
    <property type="protein sequence ID" value="MFJ5444883.1"/>
    <property type="molecule type" value="Genomic_DNA"/>
</dbReference>
<dbReference type="Pfam" id="PF12276">
    <property type="entry name" value="DUF3617"/>
    <property type="match status" value="1"/>
</dbReference>
<organism evidence="2 3">
    <name type="scientific">Methylobacillus methanolivorans</name>
    <dbReference type="NCBI Taxonomy" id="1848927"/>
    <lineage>
        <taxon>Bacteria</taxon>
        <taxon>Pseudomonadati</taxon>
        <taxon>Pseudomonadota</taxon>
        <taxon>Betaproteobacteria</taxon>
        <taxon>Nitrosomonadales</taxon>
        <taxon>Methylophilaceae</taxon>
        <taxon>Methylobacillus</taxon>
    </lineage>
</organism>